<accession>A0A8X6JJH2</accession>
<name>A0A8X6JJH2_TRICU</name>
<dbReference type="EMBL" id="BMAO01038920">
    <property type="protein sequence ID" value="GFR27788.1"/>
    <property type="molecule type" value="Genomic_DNA"/>
</dbReference>
<gene>
    <name evidence="1" type="ORF">TNCT_692421</name>
</gene>
<organism evidence="1 2">
    <name type="scientific">Trichonephila clavata</name>
    <name type="common">Joro spider</name>
    <name type="synonym">Nephila clavata</name>
    <dbReference type="NCBI Taxonomy" id="2740835"/>
    <lineage>
        <taxon>Eukaryota</taxon>
        <taxon>Metazoa</taxon>
        <taxon>Ecdysozoa</taxon>
        <taxon>Arthropoda</taxon>
        <taxon>Chelicerata</taxon>
        <taxon>Arachnida</taxon>
        <taxon>Araneae</taxon>
        <taxon>Araneomorphae</taxon>
        <taxon>Entelegynae</taxon>
        <taxon>Araneoidea</taxon>
        <taxon>Nephilidae</taxon>
        <taxon>Trichonephila</taxon>
    </lineage>
</organism>
<dbReference type="AlphaFoldDB" id="A0A8X6JJH2"/>
<evidence type="ECO:0000313" key="2">
    <source>
        <dbReference type="Proteomes" id="UP000887116"/>
    </source>
</evidence>
<sequence>MPLNPVFCLHFPCVRPLSLSAFLIGDLSIHYSAARLEVPKKIDEPEFVPLSQFLETLVARLCTCSAEPSRIFDEAQQNYRNRPFSLRVL</sequence>
<comment type="caution">
    <text evidence="1">The sequence shown here is derived from an EMBL/GenBank/DDBJ whole genome shotgun (WGS) entry which is preliminary data.</text>
</comment>
<reference evidence="1" key="1">
    <citation type="submission" date="2020-07" db="EMBL/GenBank/DDBJ databases">
        <title>Multicomponent nature underlies the extraordinary mechanical properties of spider dragline silk.</title>
        <authorList>
            <person name="Kono N."/>
            <person name="Nakamura H."/>
            <person name="Mori M."/>
            <person name="Yoshida Y."/>
            <person name="Ohtoshi R."/>
            <person name="Malay A.D."/>
            <person name="Moran D.A.P."/>
            <person name="Tomita M."/>
            <person name="Numata K."/>
            <person name="Arakawa K."/>
        </authorList>
    </citation>
    <scope>NUCLEOTIDE SEQUENCE</scope>
</reference>
<evidence type="ECO:0000313" key="1">
    <source>
        <dbReference type="EMBL" id="GFR27788.1"/>
    </source>
</evidence>
<protein>
    <submittedName>
        <fullName evidence="1">Uncharacterized protein</fullName>
    </submittedName>
</protein>
<keyword evidence="2" id="KW-1185">Reference proteome</keyword>
<dbReference type="Proteomes" id="UP000887116">
    <property type="component" value="Unassembled WGS sequence"/>
</dbReference>
<proteinExistence type="predicted"/>